<evidence type="ECO:0000313" key="2">
    <source>
        <dbReference type="Proteomes" id="UP000799444"/>
    </source>
</evidence>
<dbReference type="AlphaFoldDB" id="A0A9P4V5M1"/>
<name>A0A9P4V5M1_9PLEO</name>
<dbReference type="OrthoDB" id="417697at2759"/>
<sequence length="194" mass="22204">MTSPYTKALAAIDAAHALDPNKTTVAGKELPYEVHYAQKCTEYLDKRSPTASEPLQLAIRAQHFRRWEVPRDSYPMTRPGYHAWRTFLKKRQAELVEQICKDAGYSEADSARVGALIRKEDLKQDEETQILEDVACLVFLDDQFEQFERGHDEEKILGILRKTWGKMSERGHELALEVRMSARAEELVKKALAG</sequence>
<accession>A0A9P4V5M1</accession>
<dbReference type="InterPro" id="IPR025255">
    <property type="entry name" value="DUF4202"/>
</dbReference>
<keyword evidence="2" id="KW-1185">Reference proteome</keyword>
<protein>
    <submittedName>
        <fullName evidence="1">Glutamyl-tRNA synthetase</fullName>
    </submittedName>
</protein>
<dbReference type="Proteomes" id="UP000799444">
    <property type="component" value="Unassembled WGS sequence"/>
</dbReference>
<comment type="caution">
    <text evidence="1">The sequence shown here is derived from an EMBL/GenBank/DDBJ whole genome shotgun (WGS) entry which is preliminary data.</text>
</comment>
<gene>
    <name evidence="1" type="ORF">EJ04DRAFT_509080</name>
</gene>
<dbReference type="Pfam" id="PF13875">
    <property type="entry name" value="DUF4202"/>
    <property type="match status" value="1"/>
</dbReference>
<dbReference type="PANTHER" id="PTHR41729:SF1">
    <property type="entry name" value="GLUTAMYL-TRNA SYNTHETASE"/>
    <property type="match status" value="1"/>
</dbReference>
<proteinExistence type="predicted"/>
<organism evidence="1 2">
    <name type="scientific">Polyplosphaeria fusca</name>
    <dbReference type="NCBI Taxonomy" id="682080"/>
    <lineage>
        <taxon>Eukaryota</taxon>
        <taxon>Fungi</taxon>
        <taxon>Dikarya</taxon>
        <taxon>Ascomycota</taxon>
        <taxon>Pezizomycotina</taxon>
        <taxon>Dothideomycetes</taxon>
        <taxon>Pleosporomycetidae</taxon>
        <taxon>Pleosporales</taxon>
        <taxon>Tetraplosphaeriaceae</taxon>
        <taxon>Polyplosphaeria</taxon>
    </lineage>
</organism>
<reference evidence="1" key="1">
    <citation type="journal article" date="2020" name="Stud. Mycol.">
        <title>101 Dothideomycetes genomes: a test case for predicting lifestyles and emergence of pathogens.</title>
        <authorList>
            <person name="Haridas S."/>
            <person name="Albert R."/>
            <person name="Binder M."/>
            <person name="Bloem J."/>
            <person name="Labutti K."/>
            <person name="Salamov A."/>
            <person name="Andreopoulos B."/>
            <person name="Baker S."/>
            <person name="Barry K."/>
            <person name="Bills G."/>
            <person name="Bluhm B."/>
            <person name="Cannon C."/>
            <person name="Castanera R."/>
            <person name="Culley D."/>
            <person name="Daum C."/>
            <person name="Ezra D."/>
            <person name="Gonzalez J."/>
            <person name="Henrissat B."/>
            <person name="Kuo A."/>
            <person name="Liang C."/>
            <person name="Lipzen A."/>
            <person name="Lutzoni F."/>
            <person name="Magnuson J."/>
            <person name="Mondo S."/>
            <person name="Nolan M."/>
            <person name="Ohm R."/>
            <person name="Pangilinan J."/>
            <person name="Park H.-J."/>
            <person name="Ramirez L."/>
            <person name="Alfaro M."/>
            <person name="Sun H."/>
            <person name="Tritt A."/>
            <person name="Yoshinaga Y."/>
            <person name="Zwiers L.-H."/>
            <person name="Turgeon B."/>
            <person name="Goodwin S."/>
            <person name="Spatafora J."/>
            <person name="Crous P."/>
            <person name="Grigoriev I."/>
        </authorList>
    </citation>
    <scope>NUCLEOTIDE SEQUENCE</scope>
    <source>
        <strain evidence="1">CBS 125425</strain>
    </source>
</reference>
<dbReference type="EMBL" id="ML996106">
    <property type="protein sequence ID" value="KAF2738899.1"/>
    <property type="molecule type" value="Genomic_DNA"/>
</dbReference>
<dbReference type="PANTHER" id="PTHR41729">
    <property type="entry name" value="GLUTAMYL-TRNA SYNTHETASE"/>
    <property type="match status" value="1"/>
</dbReference>
<evidence type="ECO:0000313" key="1">
    <source>
        <dbReference type="EMBL" id="KAF2738899.1"/>
    </source>
</evidence>